<feature type="domain" description="DUF7933" evidence="3">
    <location>
        <begin position="416"/>
        <end position="545"/>
    </location>
</feature>
<dbReference type="EMBL" id="JBHRTS010000003">
    <property type="protein sequence ID" value="MFC3194022.1"/>
    <property type="molecule type" value="Genomic_DNA"/>
</dbReference>
<feature type="domain" description="DUF7933" evidence="3">
    <location>
        <begin position="1328"/>
        <end position="1442"/>
    </location>
</feature>
<keyword evidence="2" id="KW-0732">Signal</keyword>
<evidence type="ECO:0000256" key="2">
    <source>
        <dbReference type="SAM" id="SignalP"/>
    </source>
</evidence>
<gene>
    <name evidence="4" type="ORF">ACFODZ_07195</name>
</gene>
<feature type="domain" description="DUF7933" evidence="3">
    <location>
        <begin position="1201"/>
        <end position="1322"/>
    </location>
</feature>
<feature type="domain" description="DUF7933" evidence="3">
    <location>
        <begin position="154"/>
        <end position="266"/>
    </location>
</feature>
<evidence type="ECO:0000259" key="3">
    <source>
        <dbReference type="Pfam" id="PF25564"/>
    </source>
</evidence>
<feature type="domain" description="DUF7933" evidence="3">
    <location>
        <begin position="26"/>
        <end position="140"/>
    </location>
</feature>
<feature type="domain" description="DUF7933" evidence="3">
    <location>
        <begin position="287"/>
        <end position="412"/>
    </location>
</feature>
<evidence type="ECO:0000256" key="1">
    <source>
        <dbReference type="SAM" id="Phobius"/>
    </source>
</evidence>
<dbReference type="RefSeq" id="WP_077412109.1">
    <property type="nucleotide sequence ID" value="NZ_JBHRTS010000003.1"/>
</dbReference>
<feature type="signal peptide" evidence="2">
    <location>
        <begin position="1"/>
        <end position="24"/>
    </location>
</feature>
<dbReference type="Proteomes" id="UP001595533">
    <property type="component" value="Unassembled WGS sequence"/>
</dbReference>
<evidence type="ECO:0000313" key="5">
    <source>
        <dbReference type="Proteomes" id="UP001595533"/>
    </source>
</evidence>
<organism evidence="4 5">
    <name type="scientific">Marinicella sediminis</name>
    <dbReference type="NCBI Taxonomy" id="1792834"/>
    <lineage>
        <taxon>Bacteria</taxon>
        <taxon>Pseudomonadati</taxon>
        <taxon>Pseudomonadota</taxon>
        <taxon>Gammaproteobacteria</taxon>
        <taxon>Lysobacterales</taxon>
        <taxon>Marinicellaceae</taxon>
        <taxon>Marinicella</taxon>
    </lineage>
</organism>
<dbReference type="InterPro" id="IPR057693">
    <property type="entry name" value="DUF7933"/>
</dbReference>
<dbReference type="InterPro" id="IPR051172">
    <property type="entry name" value="Chlamydia_OmcB"/>
</dbReference>
<protein>
    <submittedName>
        <fullName evidence="4">Beta strand repeat-containing protein</fullName>
    </submittedName>
</protein>
<evidence type="ECO:0000313" key="4">
    <source>
        <dbReference type="EMBL" id="MFC3194022.1"/>
    </source>
</evidence>
<feature type="domain" description="DUF7933" evidence="3">
    <location>
        <begin position="821"/>
        <end position="943"/>
    </location>
</feature>
<sequence length="1492" mass="148289">MQIKNRVQFFCVLLLLAGSFSALAQPTLSKTFTPNNMGPGSHSIATLTITNNAGAPVTNLSFTDVLPAAVTIGDPSDLQTDCELELTGSLSAPDGGSTIELIDGEIPAFSSCTITLMVTSSVPGLHTNPAVNLNSSAGSSMSLPVDLTVDADKPGFSMLMTPAAVTVGQRSSVTYTIDNALNANFFVNMNLSDNLPVGMVVADPANASTDCAGGVLTAAPGSGNISFTAAGPLNSGATCQISLDVLSNGIGTLNYVSGELTGSSGFAFGSVGYAVDSLDVSGSALVMVKSFENDPVIPGSAVELLFTIDHLNRNFPATSVAFTDDLSATLAGLTFDALLSNDCGGSVSGLGTGNISFSGGNIAAEGSCAIRASLLVPAGTTPGIYNNTTSPVTAIVDGAPFTGTTASDDLFVDFGPVFTKEFIDDPAIPGGTVTVRYTITNTDPTAPLNGLTFNDDLEAAIPGVTATGLPLTDPCGAGSQMTGSPTMLFFNNGSLAAAGGAGDSCTFDLVLNVAGDVPNGVYPSTTSNLTGSGGDYLPASDDLQVVAAPGLGKVFTDDPVAPGNVVTLEFTLSHSENAATAATNITFTDDLSATLAGLTATLPVTPDPPCGAGSALTGSAGDTFLTLSGATLQPAESCTFAVTLNVPAAATPGSYSNTTSAVSAEVDGLMTSSAPASDDLDVAGLMFSKEFLTDPVIAGETTSLRFTIENIHPTDDATIALFTDNLAGMLPGTAAILPPTIDTCGGTPSGTTFLIYTGGSVSAGTSCVIELGVQIPAGAADGNYLNVTSSLSADQGGPVVINPASDDLTVNSSLLQLGINYTDDPVSAGDPVTLAFTLTNLDATRTISNVAFTDDLGASLSGLVATGLPTAACGGTVAGIPDAGTIDFSGGTLAPSEVCTFTVTLTVPAAASPAIYPNTTSSLTGSAAGLPVIGFAASDELQVINAVQFSKSFDGPTTATRTAVLSFNIDNSAAGSVNTIDLSFTDDLDAVVPGMTAVGLPLNDVCGLGSQISGTALLQFTNGNLPAGSTCTIDVTVQLPVSATAGTFPNITSDLLDSGVVVAPPATADLQVEPAPLFAKVFAPDQVGVGQASILTFSVDNSASALSADNLDFTDNLPAGMVVANPANASISCTGGTLTANPGATVITYTGGSVAAGASCTIQANVTTNTGGVFTNTSGDLTSNSGNSGTASDTLTANAQPLFSKAFTPNPAAINAAVNLTFTIDNTASTVVASNLDFTDVFPAGLLLATPASAATTCTGGTLTAVDGSDTVTYTGGSVAAGASCTVQVNVTAAAAGDYVNLSGDLTSSLGNSGSATDTLTVEQGLTMSKSFNVTGDVLAGGDVEMILIISNTGSFDATNVSFSDDLDAFVSGATATNLPLNDVCGAGSSVTGSSLISLSNGTVIAGGSCQISVMVNIPSNTGTGTYLNVTSSITADVGGNPVDGGAASSGSGALQVRGQLIRVPTLSIWSLIALMLLFMFSVSQWRRSSQR</sequence>
<feature type="domain" description="DUF7933" evidence="3">
    <location>
        <begin position="1076"/>
        <end position="1196"/>
    </location>
</feature>
<accession>A0ABV7JF43</accession>
<dbReference type="PANTHER" id="PTHR34819">
    <property type="entry name" value="LARGE CYSTEINE-RICH PERIPLASMIC PROTEIN OMCB"/>
    <property type="match status" value="1"/>
</dbReference>
<name>A0ABV7JF43_9GAMM</name>
<dbReference type="Pfam" id="PF25564">
    <property type="entry name" value="DUF7933"/>
    <property type="match status" value="11"/>
</dbReference>
<reference evidence="5" key="1">
    <citation type="journal article" date="2019" name="Int. J. Syst. Evol. Microbiol.">
        <title>The Global Catalogue of Microorganisms (GCM) 10K type strain sequencing project: providing services to taxonomists for standard genome sequencing and annotation.</title>
        <authorList>
            <consortium name="The Broad Institute Genomics Platform"/>
            <consortium name="The Broad Institute Genome Sequencing Center for Infectious Disease"/>
            <person name="Wu L."/>
            <person name="Ma J."/>
        </authorList>
    </citation>
    <scope>NUCLEOTIDE SEQUENCE [LARGE SCALE GENOMIC DNA]</scope>
    <source>
        <strain evidence="5">KCTC 42953</strain>
    </source>
</reference>
<keyword evidence="1" id="KW-0812">Transmembrane</keyword>
<comment type="caution">
    <text evidence="4">The sequence shown here is derived from an EMBL/GenBank/DDBJ whole genome shotgun (WGS) entry which is preliminary data.</text>
</comment>
<keyword evidence="1" id="KW-0472">Membrane</keyword>
<feature type="chain" id="PRO_5046437860" evidence="2">
    <location>
        <begin position="25"/>
        <end position="1492"/>
    </location>
</feature>
<proteinExistence type="predicted"/>
<keyword evidence="1" id="KW-1133">Transmembrane helix</keyword>
<feature type="domain" description="DUF7933" evidence="3">
    <location>
        <begin position="549"/>
        <end position="682"/>
    </location>
</feature>
<feature type="domain" description="DUF7933" evidence="3">
    <location>
        <begin position="687"/>
        <end position="810"/>
    </location>
</feature>
<keyword evidence="5" id="KW-1185">Reference proteome</keyword>
<feature type="domain" description="DUF7933" evidence="3">
    <location>
        <begin position="949"/>
        <end position="1072"/>
    </location>
</feature>
<feature type="transmembrane region" description="Helical" evidence="1">
    <location>
        <begin position="1467"/>
        <end position="1486"/>
    </location>
</feature>